<proteinExistence type="predicted"/>
<evidence type="ECO:0000313" key="2">
    <source>
        <dbReference type="EMBL" id="RMX50769.1"/>
    </source>
</evidence>
<organism evidence="2 3">
    <name type="scientific">Pocillopora damicornis</name>
    <name type="common">Cauliflower coral</name>
    <name type="synonym">Millepora damicornis</name>
    <dbReference type="NCBI Taxonomy" id="46731"/>
    <lineage>
        <taxon>Eukaryota</taxon>
        <taxon>Metazoa</taxon>
        <taxon>Cnidaria</taxon>
        <taxon>Anthozoa</taxon>
        <taxon>Hexacorallia</taxon>
        <taxon>Scleractinia</taxon>
        <taxon>Astrocoeniina</taxon>
        <taxon>Pocilloporidae</taxon>
        <taxon>Pocillopora</taxon>
    </lineage>
</organism>
<dbReference type="Proteomes" id="UP000275408">
    <property type="component" value="Unassembled WGS sequence"/>
</dbReference>
<dbReference type="EMBL" id="RCHS01001895">
    <property type="protein sequence ID" value="RMX50769.1"/>
    <property type="molecule type" value="Genomic_DNA"/>
</dbReference>
<keyword evidence="1" id="KW-1133">Transmembrane helix</keyword>
<evidence type="ECO:0000256" key="1">
    <source>
        <dbReference type="SAM" id="Phobius"/>
    </source>
</evidence>
<sequence>MGPSSPSLRPNAFRGLLDSSLNLQSKSTYLIIHPSIVDLLVGAVSGPLSIALMGSLCNLWNNDRMIAS</sequence>
<keyword evidence="1" id="KW-0812">Transmembrane</keyword>
<feature type="non-terminal residue" evidence="2">
    <location>
        <position position="68"/>
    </location>
</feature>
<evidence type="ECO:0000313" key="3">
    <source>
        <dbReference type="Proteomes" id="UP000275408"/>
    </source>
</evidence>
<keyword evidence="1" id="KW-0472">Membrane</keyword>
<keyword evidence="3" id="KW-1185">Reference proteome</keyword>
<reference evidence="2 3" key="1">
    <citation type="journal article" date="2018" name="Sci. Rep.">
        <title>Comparative analysis of the Pocillopora damicornis genome highlights role of immune system in coral evolution.</title>
        <authorList>
            <person name="Cunning R."/>
            <person name="Bay R.A."/>
            <person name="Gillette P."/>
            <person name="Baker A.C."/>
            <person name="Traylor-Knowles N."/>
        </authorList>
    </citation>
    <scope>NUCLEOTIDE SEQUENCE [LARGE SCALE GENOMIC DNA]</scope>
    <source>
        <strain evidence="2">RSMAS</strain>
        <tissue evidence="2">Whole animal</tissue>
    </source>
</reference>
<accession>A0A3M6UB48</accession>
<feature type="transmembrane region" description="Helical" evidence="1">
    <location>
        <begin position="39"/>
        <end position="60"/>
    </location>
</feature>
<gene>
    <name evidence="2" type="ORF">pdam_00003164</name>
</gene>
<protein>
    <submittedName>
        <fullName evidence="2">Uncharacterized protein</fullName>
    </submittedName>
</protein>
<dbReference type="AlphaFoldDB" id="A0A3M6UB48"/>
<comment type="caution">
    <text evidence="2">The sequence shown here is derived from an EMBL/GenBank/DDBJ whole genome shotgun (WGS) entry which is preliminary data.</text>
</comment>
<name>A0A3M6UB48_POCDA</name>